<sequence>MRDEQLARIDGDPAFVLEEGKGYVRAWARAQHAVRDLKDSLSAVGLPEAMPYLRADVNVFGVGFVELGRVTPETAALIAQALTLLTAQAKLEDGDAGCAA</sequence>
<dbReference type="Proteomes" id="UP000634476">
    <property type="component" value="Unassembled WGS sequence"/>
</dbReference>
<gene>
    <name evidence="1" type="ORF">Pta02_37770</name>
</gene>
<evidence type="ECO:0000313" key="2">
    <source>
        <dbReference type="Proteomes" id="UP000634476"/>
    </source>
</evidence>
<dbReference type="RefSeq" id="WP_203876140.1">
    <property type="nucleotide sequence ID" value="NZ_BOOK01000027.1"/>
</dbReference>
<evidence type="ECO:0000313" key="1">
    <source>
        <dbReference type="EMBL" id="GII01769.1"/>
    </source>
</evidence>
<dbReference type="EMBL" id="BOOK01000027">
    <property type="protein sequence ID" value="GII01769.1"/>
    <property type="molecule type" value="Genomic_DNA"/>
</dbReference>
<name>A0A8J3SW71_9ACTN</name>
<accession>A0A8J3SW71</accession>
<keyword evidence="2" id="KW-1185">Reference proteome</keyword>
<comment type="caution">
    <text evidence="1">The sequence shown here is derived from an EMBL/GenBank/DDBJ whole genome shotgun (WGS) entry which is preliminary data.</text>
</comment>
<protein>
    <submittedName>
        <fullName evidence="1">Uncharacterized protein</fullName>
    </submittedName>
</protein>
<reference evidence="1" key="1">
    <citation type="submission" date="2021-01" db="EMBL/GenBank/DDBJ databases">
        <title>Whole genome shotgun sequence of Planobispora takensis NBRC 109077.</title>
        <authorList>
            <person name="Komaki H."/>
            <person name="Tamura T."/>
        </authorList>
    </citation>
    <scope>NUCLEOTIDE SEQUENCE</scope>
    <source>
        <strain evidence="1">NBRC 109077</strain>
    </source>
</reference>
<organism evidence="1 2">
    <name type="scientific">Planobispora takensis</name>
    <dbReference type="NCBI Taxonomy" id="1367882"/>
    <lineage>
        <taxon>Bacteria</taxon>
        <taxon>Bacillati</taxon>
        <taxon>Actinomycetota</taxon>
        <taxon>Actinomycetes</taxon>
        <taxon>Streptosporangiales</taxon>
        <taxon>Streptosporangiaceae</taxon>
        <taxon>Planobispora</taxon>
    </lineage>
</organism>
<dbReference type="AlphaFoldDB" id="A0A8J3SW71"/>
<proteinExistence type="predicted"/>